<evidence type="ECO:0000313" key="21">
    <source>
        <dbReference type="EMBL" id="VAX34363.1"/>
    </source>
</evidence>
<dbReference type="InterPro" id="IPR009010">
    <property type="entry name" value="Asp_de-COase-like_dom_sf"/>
</dbReference>
<dbReference type="PANTHER" id="PTHR43105:SF10">
    <property type="entry name" value="NADH-QUINONE OXIDOREDUCTASE SUBUNIT G"/>
    <property type="match status" value="1"/>
</dbReference>
<evidence type="ECO:0000256" key="6">
    <source>
        <dbReference type="ARBA" id="ARBA00022714"/>
    </source>
</evidence>
<dbReference type="GO" id="GO:0042773">
    <property type="term" value="P:ATP synthesis coupled electron transport"/>
    <property type="evidence" value="ECO:0007669"/>
    <property type="project" value="InterPro"/>
</dbReference>
<dbReference type="Pfam" id="PF00384">
    <property type="entry name" value="Molybdopterin"/>
    <property type="match status" value="1"/>
</dbReference>
<dbReference type="InterPro" id="IPR001041">
    <property type="entry name" value="2Fe-2S_ferredoxin-type"/>
</dbReference>
<dbReference type="InterPro" id="IPR010228">
    <property type="entry name" value="NADH_UbQ_OxRdtase_Gsu"/>
</dbReference>
<accession>A0A3B1DBZ7</accession>
<dbReference type="SMART" id="SM00929">
    <property type="entry name" value="NADH-G_4Fe-4S_3"/>
    <property type="match status" value="1"/>
</dbReference>
<keyword evidence="13" id="KW-0520">NAD</keyword>
<dbReference type="NCBIfam" id="TIGR01973">
    <property type="entry name" value="NuoG"/>
    <property type="match status" value="1"/>
</dbReference>
<dbReference type="Pfam" id="PF13510">
    <property type="entry name" value="Fer2_4"/>
    <property type="match status" value="1"/>
</dbReference>
<dbReference type="GO" id="GO:0051537">
    <property type="term" value="F:2 iron, 2 sulfur cluster binding"/>
    <property type="evidence" value="ECO:0007669"/>
    <property type="project" value="UniProtKB-KW"/>
</dbReference>
<dbReference type="FunFam" id="3.30.70.20:FF:000035">
    <property type="entry name" value="Iron hydrogenase 1"/>
    <property type="match status" value="1"/>
</dbReference>
<dbReference type="InterPro" id="IPR006655">
    <property type="entry name" value="Mopterin_OxRdtase_prok_CS"/>
</dbReference>
<dbReference type="InterPro" id="IPR019574">
    <property type="entry name" value="NADH_UbQ_OxRdtase_Gsu_4Fe4S-bd"/>
</dbReference>
<dbReference type="SMART" id="SM00926">
    <property type="entry name" value="Molybdop_Fe4S4"/>
    <property type="match status" value="1"/>
</dbReference>
<dbReference type="GO" id="GO:0051539">
    <property type="term" value="F:4 iron, 4 sulfur cluster binding"/>
    <property type="evidence" value="ECO:0007669"/>
    <property type="project" value="UniProtKB-KW"/>
</dbReference>
<keyword evidence="14 21" id="KW-0830">Ubiquinone</keyword>
<evidence type="ECO:0000256" key="1">
    <source>
        <dbReference type="ARBA" id="ARBA00001966"/>
    </source>
</evidence>
<protein>
    <submittedName>
        <fullName evidence="21">NADH-ubiquinone oxidoreductase chain G</fullName>
        <ecNumber evidence="21">1.6.5.3</ecNumber>
    </submittedName>
</protein>
<keyword evidence="5" id="KW-0004">4Fe-4S</keyword>
<keyword evidence="6" id="KW-0001">2Fe-2S</keyword>
<dbReference type="FunFam" id="3.10.20.740:FF:000004">
    <property type="entry name" value="NADH-quinone oxidoreductase"/>
    <property type="match status" value="1"/>
</dbReference>
<dbReference type="PROSITE" id="PS00198">
    <property type="entry name" value="4FE4S_FER_1"/>
    <property type="match status" value="1"/>
</dbReference>
<comment type="function">
    <text evidence="2">NDH-1 shuttles electrons from NADH, via FMN and iron-sulfur (Fe-S) centers, to quinones in the respiratory chain. The immediate electron acceptor for the enzyme in this species is believed to be ubiquinone. Couples the redox reaction to proton translocation (for every two electrons transferred, four hydrogen ions are translocated across the cytoplasmic membrane), and thus conserves the redox energy in a proton gradient.</text>
</comment>
<dbReference type="InterPro" id="IPR006656">
    <property type="entry name" value="Mopterin_OxRdtase"/>
</dbReference>
<dbReference type="EC" id="1.6.5.3" evidence="21"/>
<dbReference type="SUPFAM" id="SSF53706">
    <property type="entry name" value="Formate dehydrogenase/DMSO reductase, domains 1-3"/>
    <property type="match status" value="1"/>
</dbReference>
<dbReference type="InterPro" id="IPR017900">
    <property type="entry name" value="4Fe4S_Fe_S_CS"/>
</dbReference>
<dbReference type="InterPro" id="IPR017896">
    <property type="entry name" value="4Fe4S_Fe-S-bd"/>
</dbReference>
<gene>
    <name evidence="21" type="ORF">MNBD_NITROSPIRAE03-1237</name>
</gene>
<evidence type="ECO:0000256" key="7">
    <source>
        <dbReference type="ARBA" id="ARBA00022719"/>
    </source>
</evidence>
<evidence type="ECO:0000256" key="16">
    <source>
        <dbReference type="ARBA" id="ARBA00034078"/>
    </source>
</evidence>
<keyword evidence="7" id="KW-0874">Quinone</keyword>
<sequence>MIELTINGKKLQARKGMTILNVARENNIYIPHLCWDRRLKPYGGCRLCLVEVEGQRKLMASCSSPAENGMVVHTDTPALQKARKTVLELLLVHHPLDCPICDKAGECSLQDLAYKYGPSQSRFYGERKHDPEATSPLIDRNPNRCILCGRCVRVCWEHQGVGAINLIGRGFKTKISPAFEETLDCEFCGQCIDTCPVGALGAKPYKYRARAWFLESRDSICPYCGVGCTLTLDLREGKILRVRGVEGKGVNNGDLCGKGRFGFDFIYGESRLKTPLIKTDGEFREASWEEALYYVAEKLKTVKEKHGPEAIGAIGSPRTTLEDNYMLQKFMREAIGTDNLDTSARLGYAWVLKGMEETYGIKLNPVKLDSPIGKEVILVLESDITSTHPIFGLKFLEAKLEGSRLLIVEPRKTKLARHASAWLRIRPGTSTAFLNGLINYALAGGVHLKKDITTEGLDELQEAVKDFTPQKVSEITGIKEEEFIEMAREFTMAESRLLAMTVAAAENQKGIETVRAAANLLMLLGEGPEALQIPADYSNTYGAWLMGVRPLSYGKDLYEMLYNPGTVKALYLMGEDPLVTMPDADRIEETIKDLDFLIVQDIRISETAKLADVILPAASWAEKEGTFINSEGLPQPVPKVVAATGDSIADWMILRNLARLMGEDLGSIDLKTLQDEISRMPVDTGTQRWRFVNPEWKLREIPDEEHPIVLVTGNIMQHSGALSVMSKSLSHVLSDAFVQISPEDAEKFGVEDGEFIRIISRRDSVYIKARISDEIPQGMLFVPVHFAHARVNALTFASPEGSAHLTAVRIEPKA</sequence>
<dbReference type="AlphaFoldDB" id="A0A3B1DBZ7"/>
<evidence type="ECO:0000256" key="5">
    <source>
        <dbReference type="ARBA" id="ARBA00022485"/>
    </source>
</evidence>
<feature type="domain" description="2Fe-2S ferredoxin-type" evidence="17">
    <location>
        <begin position="1"/>
        <end position="78"/>
    </location>
</feature>
<dbReference type="SUPFAM" id="SSF54862">
    <property type="entry name" value="4Fe-4S ferredoxins"/>
    <property type="match status" value="1"/>
</dbReference>
<dbReference type="Gene3D" id="3.40.228.10">
    <property type="entry name" value="Dimethylsulfoxide Reductase, domain 2"/>
    <property type="match status" value="1"/>
</dbReference>
<dbReference type="InterPro" id="IPR054351">
    <property type="entry name" value="NADH_UbQ_OxRdtase_ferredoxin"/>
</dbReference>
<comment type="cofactor">
    <cofactor evidence="16">
        <name>[2Fe-2S] cluster</name>
        <dbReference type="ChEBI" id="CHEBI:190135"/>
    </cofactor>
</comment>
<dbReference type="GO" id="GO:0008137">
    <property type="term" value="F:NADH dehydrogenase (ubiquinone) activity"/>
    <property type="evidence" value="ECO:0007669"/>
    <property type="project" value="InterPro"/>
</dbReference>
<dbReference type="GO" id="GO:0046872">
    <property type="term" value="F:metal ion binding"/>
    <property type="evidence" value="ECO:0007669"/>
    <property type="project" value="UniProtKB-KW"/>
</dbReference>
<evidence type="ECO:0000256" key="3">
    <source>
        <dbReference type="ARBA" id="ARBA00004370"/>
    </source>
</evidence>
<dbReference type="PROSITE" id="PS51669">
    <property type="entry name" value="4FE4S_MOW_BIS_MGD"/>
    <property type="match status" value="1"/>
</dbReference>
<dbReference type="InterPro" id="IPR006963">
    <property type="entry name" value="Mopterin_OxRdtase_4Fe-4S_dom"/>
</dbReference>
<keyword evidence="15" id="KW-0472">Membrane</keyword>
<evidence type="ECO:0000256" key="12">
    <source>
        <dbReference type="ARBA" id="ARBA00023014"/>
    </source>
</evidence>
<dbReference type="InterPro" id="IPR036010">
    <property type="entry name" value="2Fe-2S_ferredoxin-like_sf"/>
</dbReference>
<dbReference type="PROSITE" id="PS00490">
    <property type="entry name" value="MOLYBDOPTERIN_PROK_2"/>
    <property type="match status" value="1"/>
</dbReference>
<reference evidence="21" key="1">
    <citation type="submission" date="2018-06" db="EMBL/GenBank/DDBJ databases">
        <authorList>
            <person name="Zhirakovskaya E."/>
        </authorList>
    </citation>
    <scope>NUCLEOTIDE SEQUENCE</scope>
</reference>
<dbReference type="PROSITE" id="PS00641">
    <property type="entry name" value="COMPLEX1_75K_1"/>
    <property type="match status" value="1"/>
</dbReference>
<dbReference type="PROSITE" id="PS51839">
    <property type="entry name" value="4FE4S_HC3"/>
    <property type="match status" value="1"/>
</dbReference>
<dbReference type="Gene3D" id="2.40.40.20">
    <property type="match status" value="1"/>
</dbReference>
<dbReference type="GO" id="GO:0048038">
    <property type="term" value="F:quinone binding"/>
    <property type="evidence" value="ECO:0007669"/>
    <property type="project" value="UniProtKB-KW"/>
</dbReference>
<dbReference type="PANTHER" id="PTHR43105">
    <property type="entry name" value="RESPIRATORY NITRATE REDUCTASE"/>
    <property type="match status" value="1"/>
</dbReference>
<dbReference type="InterPro" id="IPR050123">
    <property type="entry name" value="Prok_molybdopt-oxidoreductase"/>
</dbReference>
<evidence type="ECO:0000259" key="19">
    <source>
        <dbReference type="PROSITE" id="PS51669"/>
    </source>
</evidence>
<evidence type="ECO:0000256" key="2">
    <source>
        <dbReference type="ARBA" id="ARBA00002378"/>
    </source>
</evidence>
<name>A0A3B1DBZ7_9ZZZZ</name>
<dbReference type="PROSITE" id="PS51085">
    <property type="entry name" value="2FE2S_FER_2"/>
    <property type="match status" value="1"/>
</dbReference>
<dbReference type="Gene3D" id="3.40.50.740">
    <property type="match status" value="2"/>
</dbReference>
<keyword evidence="11" id="KW-0408">Iron</keyword>
<feature type="domain" description="4Fe-4S ferredoxin-type" evidence="18">
    <location>
        <begin position="175"/>
        <end position="205"/>
    </location>
</feature>
<dbReference type="InterPro" id="IPR000283">
    <property type="entry name" value="NADH_UbQ_OxRdtase_75kDa_su_CS"/>
</dbReference>
<dbReference type="Pfam" id="PF01568">
    <property type="entry name" value="Molydop_binding"/>
    <property type="match status" value="1"/>
</dbReference>
<dbReference type="CDD" id="cd00207">
    <property type="entry name" value="fer2"/>
    <property type="match status" value="1"/>
</dbReference>
<evidence type="ECO:0000256" key="4">
    <source>
        <dbReference type="ARBA" id="ARBA00005404"/>
    </source>
</evidence>
<dbReference type="Pfam" id="PF04879">
    <property type="entry name" value="Molybdop_Fe4S4"/>
    <property type="match status" value="1"/>
</dbReference>
<keyword evidence="10" id="KW-1278">Translocase</keyword>
<dbReference type="Gene3D" id="3.10.20.740">
    <property type="match status" value="1"/>
</dbReference>
<dbReference type="Pfam" id="PF22117">
    <property type="entry name" value="Fer4_Nqo3"/>
    <property type="match status" value="1"/>
</dbReference>
<dbReference type="Gene3D" id="2.20.25.90">
    <property type="entry name" value="ADC-like domains"/>
    <property type="match status" value="1"/>
</dbReference>
<evidence type="ECO:0000259" key="20">
    <source>
        <dbReference type="PROSITE" id="PS51839"/>
    </source>
</evidence>
<comment type="cofactor">
    <cofactor evidence="1">
        <name>[4Fe-4S] cluster</name>
        <dbReference type="ChEBI" id="CHEBI:49883"/>
    </cofactor>
</comment>
<keyword evidence="8" id="KW-0479">Metal-binding</keyword>
<dbReference type="GO" id="GO:0016020">
    <property type="term" value="C:membrane"/>
    <property type="evidence" value="ECO:0007669"/>
    <property type="project" value="UniProtKB-SubCell"/>
</dbReference>
<keyword evidence="9" id="KW-0677">Repeat</keyword>
<evidence type="ECO:0000256" key="8">
    <source>
        <dbReference type="ARBA" id="ARBA00022723"/>
    </source>
</evidence>
<feature type="domain" description="4Fe-4S ferredoxin-type" evidence="18">
    <location>
        <begin position="136"/>
        <end position="155"/>
    </location>
</feature>
<dbReference type="SUPFAM" id="SSF54292">
    <property type="entry name" value="2Fe-2S ferredoxin-like"/>
    <property type="match status" value="1"/>
</dbReference>
<evidence type="ECO:0000256" key="13">
    <source>
        <dbReference type="ARBA" id="ARBA00023027"/>
    </source>
</evidence>
<comment type="subcellular location">
    <subcellularLocation>
        <location evidence="3">Membrane</location>
    </subcellularLocation>
</comment>
<dbReference type="InterPro" id="IPR006657">
    <property type="entry name" value="MoPterin_dinucl-bd_dom"/>
</dbReference>
<evidence type="ECO:0000259" key="17">
    <source>
        <dbReference type="PROSITE" id="PS51085"/>
    </source>
</evidence>
<dbReference type="GO" id="GO:0003954">
    <property type="term" value="F:NADH dehydrogenase activity"/>
    <property type="evidence" value="ECO:0007669"/>
    <property type="project" value="TreeGrafter"/>
</dbReference>
<keyword evidence="12" id="KW-0411">Iron-sulfur</keyword>
<proteinExistence type="inferred from homology"/>
<evidence type="ECO:0000256" key="15">
    <source>
        <dbReference type="ARBA" id="ARBA00023136"/>
    </source>
</evidence>
<evidence type="ECO:0000256" key="9">
    <source>
        <dbReference type="ARBA" id="ARBA00022737"/>
    </source>
</evidence>
<dbReference type="Pfam" id="PF10588">
    <property type="entry name" value="NADH-G_4Fe-4S_3"/>
    <property type="match status" value="1"/>
</dbReference>
<feature type="domain" description="4Fe-4S His(Cys)3-ligated-type" evidence="20">
    <location>
        <begin position="78"/>
        <end position="117"/>
    </location>
</feature>
<dbReference type="PROSITE" id="PS51379">
    <property type="entry name" value="4FE4S_FER_2"/>
    <property type="match status" value="2"/>
</dbReference>
<organism evidence="21">
    <name type="scientific">hydrothermal vent metagenome</name>
    <dbReference type="NCBI Taxonomy" id="652676"/>
    <lineage>
        <taxon>unclassified sequences</taxon>
        <taxon>metagenomes</taxon>
        <taxon>ecological metagenomes</taxon>
    </lineage>
</organism>
<comment type="similarity">
    <text evidence="4">Belongs to the complex I 75 kDa subunit family.</text>
</comment>
<evidence type="ECO:0000256" key="11">
    <source>
        <dbReference type="ARBA" id="ARBA00023004"/>
    </source>
</evidence>
<evidence type="ECO:0000256" key="10">
    <source>
        <dbReference type="ARBA" id="ARBA00022967"/>
    </source>
</evidence>
<evidence type="ECO:0000256" key="14">
    <source>
        <dbReference type="ARBA" id="ARBA00023075"/>
    </source>
</evidence>
<feature type="domain" description="4Fe-4S Mo/W bis-MGD-type" evidence="19">
    <location>
        <begin position="214"/>
        <end position="270"/>
    </location>
</feature>
<dbReference type="EMBL" id="UOGI01000303">
    <property type="protein sequence ID" value="VAX34363.1"/>
    <property type="molecule type" value="Genomic_DNA"/>
</dbReference>
<dbReference type="SUPFAM" id="SSF50692">
    <property type="entry name" value="ADC-like"/>
    <property type="match status" value="1"/>
</dbReference>
<keyword evidence="21" id="KW-0560">Oxidoreductase</keyword>
<dbReference type="Gene3D" id="3.30.70.20">
    <property type="match status" value="1"/>
</dbReference>
<evidence type="ECO:0000259" key="18">
    <source>
        <dbReference type="PROSITE" id="PS51379"/>
    </source>
</evidence>
<dbReference type="GO" id="GO:0043546">
    <property type="term" value="F:molybdopterin cofactor binding"/>
    <property type="evidence" value="ECO:0007669"/>
    <property type="project" value="InterPro"/>
</dbReference>